<feature type="domain" description="ATPase BadF/BadG/BcrA/BcrD type" evidence="2">
    <location>
        <begin position="48"/>
        <end position="327"/>
    </location>
</feature>
<gene>
    <name evidence="3" type="ORF">CGZ91_13610</name>
</gene>
<dbReference type="Proteomes" id="UP000216300">
    <property type="component" value="Unassembled WGS sequence"/>
</dbReference>
<dbReference type="Pfam" id="PF01869">
    <property type="entry name" value="BcrAD_BadFG"/>
    <property type="match status" value="1"/>
</dbReference>
<sequence length="349" mass="35046">MRAASRWGGDKLVGDNATVTSSTTTPAEGPGRTGASEQSRQDRTDAVLGIDLGGSSITAVRVDHDQRQVWVGRTPGANPFSSPGLAAERLAAAVAAALQSEGEPPSVSHVCLGASGAGGAGRAVLEEAMQQACGDLGAELELRTDLDIAFLSGAETGSLLLSGTGAVAARYQDTAMTARCDGMGWMLGDEGSGLWIGWQAVRAVAAALDGRGPSTALTEPVLAALDVEPTTTVDLRQELIAAVAAVRPADLARLAPIVLNAADAVAEQIVDSATQRLLATLAVVDAGGPIVLAGGLLANDTSLARGVRAGLPGRDLRAVSAPVVGAVSLALAAAGVTPDRTWLEAQLAA</sequence>
<dbReference type="OrthoDB" id="8701357at2"/>
<evidence type="ECO:0000313" key="4">
    <source>
        <dbReference type="Proteomes" id="UP000216300"/>
    </source>
</evidence>
<comment type="caution">
    <text evidence="3">The sequence shown here is derived from an EMBL/GenBank/DDBJ whole genome shotgun (WGS) entry which is preliminary data.</text>
</comment>
<feature type="compositionally biased region" description="Polar residues" evidence="1">
    <location>
        <begin position="17"/>
        <end position="26"/>
    </location>
</feature>
<keyword evidence="3" id="KW-0808">Transferase</keyword>
<keyword evidence="3" id="KW-0418">Kinase</keyword>
<proteinExistence type="predicted"/>
<keyword evidence="4" id="KW-1185">Reference proteome</keyword>
<dbReference type="GO" id="GO:0016301">
    <property type="term" value="F:kinase activity"/>
    <property type="evidence" value="ECO:0007669"/>
    <property type="project" value="UniProtKB-KW"/>
</dbReference>
<reference evidence="3 4" key="1">
    <citation type="submission" date="2017-07" db="EMBL/GenBank/DDBJ databases">
        <title>Draft whole genome sequences of clinical Proprionibacteriaceae strains.</title>
        <authorList>
            <person name="Bernier A.-M."/>
            <person name="Bernard K."/>
            <person name="Domingo M.-C."/>
        </authorList>
    </citation>
    <scope>NUCLEOTIDE SEQUENCE [LARGE SCALE GENOMIC DNA]</scope>
    <source>
        <strain evidence="3 4">NML 150081</strain>
    </source>
</reference>
<dbReference type="InterPro" id="IPR052519">
    <property type="entry name" value="Euk-type_GlcNAc_Kinase"/>
</dbReference>
<dbReference type="RefSeq" id="WP_094456013.1">
    <property type="nucleotide sequence ID" value="NZ_NMVJ01000011.1"/>
</dbReference>
<dbReference type="Gene3D" id="3.30.420.40">
    <property type="match status" value="2"/>
</dbReference>
<evidence type="ECO:0000256" key="1">
    <source>
        <dbReference type="SAM" id="MobiDB-lite"/>
    </source>
</evidence>
<protein>
    <submittedName>
        <fullName evidence="3">N-acetylglucosamine kinase</fullName>
    </submittedName>
</protein>
<evidence type="ECO:0000259" key="2">
    <source>
        <dbReference type="Pfam" id="PF01869"/>
    </source>
</evidence>
<evidence type="ECO:0000313" key="3">
    <source>
        <dbReference type="EMBL" id="OYN88638.1"/>
    </source>
</evidence>
<feature type="region of interest" description="Disordered" evidence="1">
    <location>
        <begin position="1"/>
        <end position="42"/>
    </location>
</feature>
<accession>A0A255EAP8</accession>
<dbReference type="EMBL" id="NMVJ01000011">
    <property type="protein sequence ID" value="OYN88638.1"/>
    <property type="molecule type" value="Genomic_DNA"/>
</dbReference>
<name>A0A255EAP8_9ACTN</name>
<organism evidence="3 4">
    <name type="scientific">Parenemella sanctibonifatiensis</name>
    <dbReference type="NCBI Taxonomy" id="2016505"/>
    <lineage>
        <taxon>Bacteria</taxon>
        <taxon>Bacillati</taxon>
        <taxon>Actinomycetota</taxon>
        <taxon>Actinomycetes</taxon>
        <taxon>Propionibacteriales</taxon>
        <taxon>Propionibacteriaceae</taxon>
        <taxon>Parenemella</taxon>
    </lineage>
</organism>
<dbReference type="AlphaFoldDB" id="A0A255EAP8"/>
<dbReference type="InterPro" id="IPR043129">
    <property type="entry name" value="ATPase_NBD"/>
</dbReference>
<dbReference type="InterPro" id="IPR002731">
    <property type="entry name" value="ATPase_BadF"/>
</dbReference>
<dbReference type="PANTHER" id="PTHR43190">
    <property type="entry name" value="N-ACETYL-D-GLUCOSAMINE KINASE"/>
    <property type="match status" value="1"/>
</dbReference>
<dbReference type="SUPFAM" id="SSF53067">
    <property type="entry name" value="Actin-like ATPase domain"/>
    <property type="match status" value="2"/>
</dbReference>
<dbReference type="PANTHER" id="PTHR43190:SF3">
    <property type="entry name" value="N-ACETYL-D-GLUCOSAMINE KINASE"/>
    <property type="match status" value="1"/>
</dbReference>